<dbReference type="EMBL" id="MT240790">
    <property type="protein sequence ID" value="QQP18783.1"/>
    <property type="molecule type" value="Genomic_RNA"/>
</dbReference>
<sequence length="295" mass="33742">MECAHSQLKVVWGDSVIYPCDCHDCLKLQQWIHQQCQGVVRDTGCRARYEHNISMCQADRVTRVLRKPTLDESTEDIINNLSLKMATVVSIPREVCFEMPELQPPKGYFVTDVVTKTIVFWPSKMKDGPAKGRAVVFHTPDVRKCPDFKGVEKSVYQHKGLKNQCPLNTKEDSDDNKPIFVIDGEPFQLKKPPRWYQFGQKRALIKDLIKAVDVDLTYELKIEAAFCKRTLLLAASLKNKAKAILGRFDRRLITYKDEYQLVMSAVGAALHIDHAELGVRKILDKQERAISFMGF</sequence>
<protein>
    <submittedName>
        <fullName evidence="1">Uncharacterized protein</fullName>
    </submittedName>
</protein>
<reference evidence="1" key="1">
    <citation type="journal article" date="2020" name="Viruses">
        <title>Soybean Thrips (Thysanoptera: Thripidae) Harbor Highly Diverse Populations of Arthropod, Fungal and Plant Viruses.</title>
        <authorList>
            <person name="Thekke-Veetil T."/>
            <person name="Lagos-Kutz D."/>
            <person name="McCoppin N.K."/>
            <person name="Hartman G.L."/>
            <person name="Ju H.K."/>
            <person name="Lim H.S."/>
            <person name="Domier L.L."/>
        </authorList>
    </citation>
    <scope>NUCLEOTIDE SEQUENCE</scope>
    <source>
        <strain evidence="1">STN1</strain>
    </source>
</reference>
<name>A0A7T8G252_9TOMB</name>
<evidence type="ECO:0000313" key="1">
    <source>
        <dbReference type="EMBL" id="QQP18783.1"/>
    </source>
</evidence>
<accession>A0A7T8G252</accession>
<organism evidence="1">
    <name type="scientific">Soybean thrips tombus-like virus 3</name>
    <dbReference type="NCBI Taxonomy" id="2802945"/>
    <lineage>
        <taxon>Viruses</taxon>
        <taxon>Riboviria</taxon>
        <taxon>Orthornavirae</taxon>
        <taxon>Kitrinoviricota</taxon>
        <taxon>Tolucaviricetes</taxon>
        <taxon>Tolivirales</taxon>
        <taxon>Tombusviridae</taxon>
    </lineage>
</organism>
<proteinExistence type="predicted"/>